<dbReference type="KEGG" id="cyj:Cyan7822_4577"/>
<keyword evidence="2" id="KW-1185">Reference proteome</keyword>
<proteinExistence type="predicted"/>
<dbReference type="Proteomes" id="UP000008206">
    <property type="component" value="Chromosome"/>
</dbReference>
<gene>
    <name evidence="1" type="ordered locus">Cyan7822_4577</name>
</gene>
<protein>
    <submittedName>
        <fullName evidence="1">Uncharacterized protein</fullName>
    </submittedName>
</protein>
<evidence type="ECO:0000313" key="2">
    <source>
        <dbReference type="Proteomes" id="UP000008206"/>
    </source>
</evidence>
<sequence length="134" mass="15436">MNNISPDESAFNLSKREYLAAKFLQGLLSSADASFFCGGNSEQLNHMFLSRAVDLADEFLEYFERDKSYVINKKPKFNIRDKVYFVEDNGDKVPSTIADTSYSVVLGQWEYFISSHKEPCYEYDLLPREDGDNE</sequence>
<evidence type="ECO:0000313" key="1">
    <source>
        <dbReference type="EMBL" id="ADN16486.1"/>
    </source>
</evidence>
<dbReference type="STRING" id="497965.Cyan7822_4577"/>
<dbReference type="AlphaFoldDB" id="E0UDQ1"/>
<organism evidence="1 2">
    <name type="scientific">Gloeothece verrucosa (strain PCC 7822)</name>
    <name type="common">Cyanothece sp. (strain PCC 7822)</name>
    <dbReference type="NCBI Taxonomy" id="497965"/>
    <lineage>
        <taxon>Bacteria</taxon>
        <taxon>Bacillati</taxon>
        <taxon>Cyanobacteriota</taxon>
        <taxon>Cyanophyceae</taxon>
        <taxon>Oscillatoriophycideae</taxon>
        <taxon>Chroococcales</taxon>
        <taxon>Aphanothecaceae</taxon>
        <taxon>Gloeothece</taxon>
        <taxon>Gloeothece verrucosa</taxon>
    </lineage>
</organism>
<dbReference type="EMBL" id="CP002198">
    <property type="protein sequence ID" value="ADN16486.1"/>
    <property type="molecule type" value="Genomic_DNA"/>
</dbReference>
<accession>E0UDQ1</accession>
<name>E0UDQ1_GLOV7</name>
<reference evidence="2" key="1">
    <citation type="journal article" date="2011" name="MBio">
        <title>Novel metabolic attributes of the genus Cyanothece, comprising a group of unicellular nitrogen-fixing Cyanobacteria.</title>
        <authorList>
            <person name="Bandyopadhyay A."/>
            <person name="Elvitigala T."/>
            <person name="Welsh E."/>
            <person name="Stockel J."/>
            <person name="Liberton M."/>
            <person name="Min H."/>
            <person name="Sherman L.A."/>
            <person name="Pakrasi H.B."/>
        </authorList>
    </citation>
    <scope>NUCLEOTIDE SEQUENCE [LARGE SCALE GENOMIC DNA]</scope>
    <source>
        <strain evidence="2">PCC 7822</strain>
    </source>
</reference>
<dbReference type="RefSeq" id="WP_013324528.1">
    <property type="nucleotide sequence ID" value="NC_014501.1"/>
</dbReference>
<dbReference type="HOGENOM" id="CLU_1892746_0_0_3"/>